<accession>A0A1L9VCD7</accession>
<sequence length="247" mass="26850">MVSISRSSKHPAAPGTFEHQTRATPRALRGIDKNVPWLVGADGPSNVVARRYQRGVLFFGVFVVGLSCCILEIVWLNVCDAGRACVWVLVFIVVVGRFAIWVPQCSGHVGGQGFRNQLLLARPPNKPCSSAFHHSSDGSMRLDGVGQEPNGIQQSVTDQLRLLQEQQKRQREALQRLQLVSPNSHKRSSSSPSSHAHPPSCRRLSKSTAASSHCSGEGGRCTGRTTPSIWHPGLLGLCLFLSTYSCC</sequence>
<dbReference type="GeneID" id="34466519"/>
<evidence type="ECO:0008006" key="5">
    <source>
        <dbReference type="Google" id="ProtNLM"/>
    </source>
</evidence>
<dbReference type="Proteomes" id="UP000184300">
    <property type="component" value="Unassembled WGS sequence"/>
</dbReference>
<organism evidence="3 4">
    <name type="scientific">Aspergillus glaucus CBS 516.65</name>
    <dbReference type="NCBI Taxonomy" id="1160497"/>
    <lineage>
        <taxon>Eukaryota</taxon>
        <taxon>Fungi</taxon>
        <taxon>Dikarya</taxon>
        <taxon>Ascomycota</taxon>
        <taxon>Pezizomycotina</taxon>
        <taxon>Eurotiomycetes</taxon>
        <taxon>Eurotiomycetidae</taxon>
        <taxon>Eurotiales</taxon>
        <taxon>Aspergillaceae</taxon>
        <taxon>Aspergillus</taxon>
        <taxon>Aspergillus subgen. Aspergillus</taxon>
    </lineage>
</organism>
<feature type="transmembrane region" description="Helical" evidence="2">
    <location>
        <begin position="56"/>
        <end position="75"/>
    </location>
</feature>
<name>A0A1L9VCD7_ASPGL</name>
<keyword evidence="4" id="KW-1185">Reference proteome</keyword>
<feature type="compositionally biased region" description="Low complexity" evidence="1">
    <location>
        <begin position="176"/>
        <end position="199"/>
    </location>
</feature>
<evidence type="ECO:0000256" key="1">
    <source>
        <dbReference type="SAM" id="MobiDB-lite"/>
    </source>
</evidence>
<evidence type="ECO:0000313" key="3">
    <source>
        <dbReference type="EMBL" id="OJJ81597.1"/>
    </source>
</evidence>
<protein>
    <recommendedName>
        <fullName evidence="5">Transmembrane protein</fullName>
    </recommendedName>
</protein>
<feature type="transmembrane region" description="Helical" evidence="2">
    <location>
        <begin position="81"/>
        <end position="100"/>
    </location>
</feature>
<feature type="region of interest" description="Disordered" evidence="1">
    <location>
        <begin position="176"/>
        <end position="220"/>
    </location>
</feature>
<keyword evidence="2" id="KW-1133">Transmembrane helix</keyword>
<dbReference type="RefSeq" id="XP_022398295.1">
    <property type="nucleotide sequence ID" value="XM_022550259.1"/>
</dbReference>
<evidence type="ECO:0000313" key="4">
    <source>
        <dbReference type="Proteomes" id="UP000184300"/>
    </source>
</evidence>
<gene>
    <name evidence="3" type="ORF">ASPGLDRAFT_84213</name>
</gene>
<keyword evidence="2" id="KW-0472">Membrane</keyword>
<evidence type="ECO:0000256" key="2">
    <source>
        <dbReference type="SAM" id="Phobius"/>
    </source>
</evidence>
<dbReference type="VEuPathDB" id="FungiDB:ASPGLDRAFT_84213"/>
<reference evidence="4" key="1">
    <citation type="journal article" date="2017" name="Genome Biol.">
        <title>Comparative genomics reveals high biological diversity and specific adaptations in the industrially and medically important fungal genus Aspergillus.</title>
        <authorList>
            <person name="de Vries R.P."/>
            <person name="Riley R."/>
            <person name="Wiebenga A."/>
            <person name="Aguilar-Osorio G."/>
            <person name="Amillis S."/>
            <person name="Uchima C.A."/>
            <person name="Anderluh G."/>
            <person name="Asadollahi M."/>
            <person name="Askin M."/>
            <person name="Barry K."/>
            <person name="Battaglia E."/>
            <person name="Bayram O."/>
            <person name="Benocci T."/>
            <person name="Braus-Stromeyer S.A."/>
            <person name="Caldana C."/>
            <person name="Canovas D."/>
            <person name="Cerqueira G.C."/>
            <person name="Chen F."/>
            <person name="Chen W."/>
            <person name="Choi C."/>
            <person name="Clum A."/>
            <person name="Dos Santos R.A."/>
            <person name="Damasio A.R."/>
            <person name="Diallinas G."/>
            <person name="Emri T."/>
            <person name="Fekete E."/>
            <person name="Flipphi M."/>
            <person name="Freyberg S."/>
            <person name="Gallo A."/>
            <person name="Gournas C."/>
            <person name="Habgood R."/>
            <person name="Hainaut M."/>
            <person name="Harispe M.L."/>
            <person name="Henrissat B."/>
            <person name="Hilden K.S."/>
            <person name="Hope R."/>
            <person name="Hossain A."/>
            <person name="Karabika E."/>
            <person name="Karaffa L."/>
            <person name="Karanyi Z."/>
            <person name="Krasevec N."/>
            <person name="Kuo A."/>
            <person name="Kusch H."/>
            <person name="LaButti K."/>
            <person name="Lagendijk E.L."/>
            <person name="Lapidus A."/>
            <person name="Levasseur A."/>
            <person name="Lindquist E."/>
            <person name="Lipzen A."/>
            <person name="Logrieco A.F."/>
            <person name="MacCabe A."/>
            <person name="Maekelae M.R."/>
            <person name="Malavazi I."/>
            <person name="Melin P."/>
            <person name="Meyer V."/>
            <person name="Mielnichuk N."/>
            <person name="Miskei M."/>
            <person name="Molnar A.P."/>
            <person name="Mule G."/>
            <person name="Ngan C.Y."/>
            <person name="Orejas M."/>
            <person name="Orosz E."/>
            <person name="Ouedraogo J.P."/>
            <person name="Overkamp K.M."/>
            <person name="Park H.-S."/>
            <person name="Perrone G."/>
            <person name="Piumi F."/>
            <person name="Punt P.J."/>
            <person name="Ram A.F."/>
            <person name="Ramon A."/>
            <person name="Rauscher S."/>
            <person name="Record E."/>
            <person name="Riano-Pachon D.M."/>
            <person name="Robert V."/>
            <person name="Roehrig J."/>
            <person name="Ruller R."/>
            <person name="Salamov A."/>
            <person name="Salih N.S."/>
            <person name="Samson R.A."/>
            <person name="Sandor E."/>
            <person name="Sanguinetti M."/>
            <person name="Schuetze T."/>
            <person name="Sepcic K."/>
            <person name="Shelest E."/>
            <person name="Sherlock G."/>
            <person name="Sophianopoulou V."/>
            <person name="Squina F.M."/>
            <person name="Sun H."/>
            <person name="Susca A."/>
            <person name="Todd R.B."/>
            <person name="Tsang A."/>
            <person name="Unkles S.E."/>
            <person name="van de Wiele N."/>
            <person name="van Rossen-Uffink D."/>
            <person name="Oliveira J.V."/>
            <person name="Vesth T.C."/>
            <person name="Visser J."/>
            <person name="Yu J.-H."/>
            <person name="Zhou M."/>
            <person name="Andersen M.R."/>
            <person name="Archer D.B."/>
            <person name="Baker S.E."/>
            <person name="Benoit I."/>
            <person name="Brakhage A.A."/>
            <person name="Braus G.H."/>
            <person name="Fischer R."/>
            <person name="Frisvad J.C."/>
            <person name="Goldman G.H."/>
            <person name="Houbraken J."/>
            <person name="Oakley B."/>
            <person name="Pocsi I."/>
            <person name="Scazzocchio C."/>
            <person name="Seiboth B."/>
            <person name="vanKuyk P.A."/>
            <person name="Wortman J."/>
            <person name="Dyer P.S."/>
            <person name="Grigoriev I.V."/>
        </authorList>
    </citation>
    <scope>NUCLEOTIDE SEQUENCE [LARGE SCALE GENOMIC DNA]</scope>
    <source>
        <strain evidence="4">CBS 516.65</strain>
    </source>
</reference>
<keyword evidence="2" id="KW-0812">Transmembrane</keyword>
<proteinExistence type="predicted"/>
<dbReference type="EMBL" id="KV878905">
    <property type="protein sequence ID" value="OJJ81597.1"/>
    <property type="molecule type" value="Genomic_DNA"/>
</dbReference>
<dbReference type="AlphaFoldDB" id="A0A1L9VCD7"/>